<dbReference type="GO" id="GO:0000270">
    <property type="term" value="P:peptidoglycan metabolic process"/>
    <property type="evidence" value="ECO:0007669"/>
    <property type="project" value="TreeGrafter"/>
</dbReference>
<keyword evidence="3" id="KW-0121">Carboxypeptidase</keyword>
<dbReference type="NCBIfam" id="TIGR00666">
    <property type="entry name" value="PBP4"/>
    <property type="match status" value="1"/>
</dbReference>
<dbReference type="InterPro" id="IPR000667">
    <property type="entry name" value="Peptidase_S13"/>
</dbReference>
<dbReference type="PRINTS" id="PR00922">
    <property type="entry name" value="DADACBPTASE3"/>
</dbReference>
<keyword evidence="4" id="KW-1185">Reference proteome</keyword>
<reference evidence="4" key="1">
    <citation type="submission" date="2016-10" db="EMBL/GenBank/DDBJ databases">
        <authorList>
            <person name="Varghese N."/>
            <person name="Submissions S."/>
        </authorList>
    </citation>
    <scope>NUCLEOTIDE SEQUENCE [LARGE SCALE GENOMIC DNA]</scope>
    <source>
        <strain evidence="4">CGMCC 1.6199</strain>
    </source>
</reference>
<protein>
    <submittedName>
        <fullName evidence="3">D-alanyl-D-alanine carboxypeptidase / D-alanyl-D-alanine-endopeptidase (Penicillin-binding protein 4)</fullName>
    </submittedName>
</protein>
<keyword evidence="2" id="KW-0378">Hydrolase</keyword>
<dbReference type="Pfam" id="PF02113">
    <property type="entry name" value="Peptidase_S13"/>
    <property type="match status" value="1"/>
</dbReference>
<comment type="similarity">
    <text evidence="1">Belongs to the peptidase S13 family.</text>
</comment>
<dbReference type="PANTHER" id="PTHR30023:SF0">
    <property type="entry name" value="PENICILLIN-SENSITIVE CARBOXYPEPTIDASE A"/>
    <property type="match status" value="1"/>
</dbReference>
<accession>A0A1G9P5Q7</accession>
<proteinExistence type="inferred from homology"/>
<sequence>MKKRTLILLVFAILVFLPLTGQTINFQLTASEDPPLSQTAEPTTLKQKLDEILADDKLIGTVTGVSVRKAKSGELIYAQNGNTRLRPASNMKLLTSTAALETLGPDYQFTTEVWTDGSVKGNVLHGNLYLKGKGDPTLLEQDLREFAVELHKKGIHKIKGKLVGDDTWYDDVRLSEDLNWSDEPFYTGAQVSALTLSPDSDYDAGTVIVEVTPSDQIGEPANVHMTPKNDYLTINNQTSMVAGDESKDISITRQHGTNEILIEGSMPLNGSTSKSWSSVWEPTGYTLNVFQRTLAEQGIHFIGKTDVSFGQTPKQATMLAEKKSMPLRELLIPFMKLSNNGHGEILTKEMGKIAHGEGSWEKGLQVTETVAKKLGVNTSTVQLRDGSGMSHKTYIPANSLTQLLYNAQEKSWFPIWEQSLPVAGISDRLVGGTLRSRMKEEPAKGNVKAKTGSLNSVSTLTGYVTAKDGEKLIFSIMINNYLGASSGITAIEDEIAVTLAKHEF</sequence>
<dbReference type="EMBL" id="FNHF01000001">
    <property type="protein sequence ID" value="SDL94034.1"/>
    <property type="molecule type" value="Genomic_DNA"/>
</dbReference>
<evidence type="ECO:0000313" key="4">
    <source>
        <dbReference type="Proteomes" id="UP000182347"/>
    </source>
</evidence>
<dbReference type="GO" id="GO:0006508">
    <property type="term" value="P:proteolysis"/>
    <property type="evidence" value="ECO:0007669"/>
    <property type="project" value="InterPro"/>
</dbReference>
<dbReference type="Gene3D" id="3.50.80.20">
    <property type="entry name" value="D-Ala-D-Ala carboxypeptidase C, peptidase S13"/>
    <property type="match status" value="1"/>
</dbReference>
<keyword evidence="3" id="KW-0645">Protease</keyword>
<organism evidence="3 4">
    <name type="scientific">Sediminibacillus halophilus</name>
    <dbReference type="NCBI Taxonomy" id="482461"/>
    <lineage>
        <taxon>Bacteria</taxon>
        <taxon>Bacillati</taxon>
        <taxon>Bacillota</taxon>
        <taxon>Bacilli</taxon>
        <taxon>Bacillales</taxon>
        <taxon>Bacillaceae</taxon>
        <taxon>Sediminibacillus</taxon>
    </lineage>
</organism>
<dbReference type="Proteomes" id="UP000182347">
    <property type="component" value="Unassembled WGS sequence"/>
</dbReference>
<dbReference type="PANTHER" id="PTHR30023">
    <property type="entry name" value="D-ALANYL-D-ALANINE CARBOXYPEPTIDASE"/>
    <property type="match status" value="1"/>
</dbReference>
<gene>
    <name evidence="3" type="ORF">SAMN05216244_1297</name>
</gene>
<dbReference type="AlphaFoldDB" id="A0A1G9P5Q7"/>
<dbReference type="InterPro" id="IPR012338">
    <property type="entry name" value="Beta-lactam/transpept-like"/>
</dbReference>
<dbReference type="OrthoDB" id="9802627at2"/>
<name>A0A1G9P5Q7_9BACI</name>
<dbReference type="STRING" id="482461.SAMN05216244_1297"/>
<dbReference type="Gene3D" id="3.40.710.10">
    <property type="entry name" value="DD-peptidase/beta-lactamase superfamily"/>
    <property type="match status" value="2"/>
</dbReference>
<dbReference type="RefSeq" id="WP_074598289.1">
    <property type="nucleotide sequence ID" value="NZ_FNHF01000001.1"/>
</dbReference>
<evidence type="ECO:0000256" key="2">
    <source>
        <dbReference type="ARBA" id="ARBA00022801"/>
    </source>
</evidence>
<dbReference type="SUPFAM" id="SSF56601">
    <property type="entry name" value="beta-lactamase/transpeptidase-like"/>
    <property type="match status" value="1"/>
</dbReference>
<evidence type="ECO:0000313" key="3">
    <source>
        <dbReference type="EMBL" id="SDL94034.1"/>
    </source>
</evidence>
<dbReference type="GO" id="GO:0004185">
    <property type="term" value="F:serine-type carboxypeptidase activity"/>
    <property type="evidence" value="ECO:0007669"/>
    <property type="project" value="InterPro"/>
</dbReference>
<evidence type="ECO:0000256" key="1">
    <source>
        <dbReference type="ARBA" id="ARBA00006096"/>
    </source>
</evidence>